<keyword evidence="2" id="KW-1185">Reference proteome</keyword>
<accession>A0ABV4BSN7</accession>
<dbReference type="RefSeq" id="WP_369705697.1">
    <property type="nucleotide sequence ID" value="NZ_JBGEWD010000025.1"/>
</dbReference>
<gene>
    <name evidence="1" type="ORF">AB8U03_16710</name>
</gene>
<evidence type="ECO:0000313" key="1">
    <source>
        <dbReference type="EMBL" id="MEY8001804.1"/>
    </source>
</evidence>
<reference evidence="1 2" key="1">
    <citation type="submission" date="2024-08" db="EMBL/GenBank/DDBJ databases">
        <title>Clostridium lapicellarii sp. nov., and Clostridium renhuaiense sp. nov., two species isolated from the mud in a fermentation cellar used for producing sauce-flavour Chinese liquors.</title>
        <authorList>
            <person name="Yang F."/>
            <person name="Wang H."/>
            <person name="Chen L.Q."/>
            <person name="Zhou N."/>
            <person name="Lu J.J."/>
            <person name="Pu X.X."/>
            <person name="Wan B."/>
            <person name="Wang L."/>
            <person name="Liu S.J."/>
        </authorList>
    </citation>
    <scope>NUCLEOTIDE SEQUENCE [LARGE SCALE GENOMIC DNA]</scope>
    <source>
        <strain evidence="1 2">MT-5</strain>
    </source>
</reference>
<dbReference type="EMBL" id="JBGEWD010000025">
    <property type="protein sequence ID" value="MEY8001804.1"/>
    <property type="molecule type" value="Genomic_DNA"/>
</dbReference>
<dbReference type="Proteomes" id="UP001564657">
    <property type="component" value="Unassembled WGS sequence"/>
</dbReference>
<evidence type="ECO:0000313" key="2">
    <source>
        <dbReference type="Proteomes" id="UP001564657"/>
    </source>
</evidence>
<name>A0ABV4BSN7_9CLOT</name>
<sequence>MKPIYISYKCNRCSREFVLLVEQQEKFNGELRCPYCSSSKLHTQKATDNLKEP</sequence>
<comment type="caution">
    <text evidence="1">The sequence shown here is derived from an EMBL/GenBank/DDBJ whole genome shotgun (WGS) entry which is preliminary data.</text>
</comment>
<protein>
    <recommendedName>
        <fullName evidence="3">Zinc ribbon domain-containing protein</fullName>
    </recommendedName>
</protein>
<evidence type="ECO:0008006" key="3">
    <source>
        <dbReference type="Google" id="ProtNLM"/>
    </source>
</evidence>
<proteinExistence type="predicted"/>
<dbReference type="SUPFAM" id="SSF63393">
    <property type="entry name" value="RNA polymerase subunits"/>
    <property type="match status" value="1"/>
</dbReference>
<dbReference type="Gene3D" id="2.20.28.30">
    <property type="entry name" value="RNA polymerase ii, chain L"/>
    <property type="match status" value="1"/>
</dbReference>
<dbReference type="InterPro" id="IPR029040">
    <property type="entry name" value="RPABC4/Spt4"/>
</dbReference>
<organism evidence="1 2">
    <name type="scientific">Clostridium moutaii</name>
    <dbReference type="NCBI Taxonomy" id="3240932"/>
    <lineage>
        <taxon>Bacteria</taxon>
        <taxon>Bacillati</taxon>
        <taxon>Bacillota</taxon>
        <taxon>Clostridia</taxon>
        <taxon>Eubacteriales</taxon>
        <taxon>Clostridiaceae</taxon>
        <taxon>Clostridium</taxon>
    </lineage>
</organism>